<keyword evidence="8" id="KW-1133">Transmembrane helix</keyword>
<dbReference type="GO" id="GO:0007528">
    <property type="term" value="P:neuromuscular junction development"/>
    <property type="evidence" value="ECO:0007669"/>
    <property type="project" value="TreeGrafter"/>
</dbReference>
<dbReference type="FunFam" id="1.10.150.50:FF:000007">
    <property type="entry name" value="Liprin-beta-1 isoform 1"/>
    <property type="match status" value="1"/>
</dbReference>
<dbReference type="Pfam" id="PF00536">
    <property type="entry name" value="SAM_1"/>
    <property type="match status" value="2"/>
</dbReference>
<keyword evidence="8" id="KW-0472">Membrane</keyword>
<dbReference type="InterPro" id="IPR013761">
    <property type="entry name" value="SAM/pointed_sf"/>
</dbReference>
<dbReference type="CDD" id="cd09563">
    <property type="entry name" value="SAM_liprin-beta1_2_repeat1"/>
    <property type="match status" value="1"/>
</dbReference>
<dbReference type="Proteomes" id="UP000472260">
    <property type="component" value="Unassembled WGS sequence"/>
</dbReference>
<dbReference type="PANTHER" id="PTHR12587">
    <property type="entry name" value="LAR INTERACTING PROTEIN LIP -RELATED PROTEIN"/>
    <property type="match status" value="1"/>
</dbReference>
<feature type="compositionally biased region" description="Basic and acidic residues" evidence="7">
    <location>
        <begin position="323"/>
        <end position="333"/>
    </location>
</feature>
<dbReference type="InterPro" id="IPR001660">
    <property type="entry name" value="SAM"/>
</dbReference>
<evidence type="ECO:0000313" key="11">
    <source>
        <dbReference type="Proteomes" id="UP000472260"/>
    </source>
</evidence>
<feature type="compositionally biased region" description="Basic residues" evidence="7">
    <location>
        <begin position="334"/>
        <end position="344"/>
    </location>
</feature>
<evidence type="ECO:0000256" key="8">
    <source>
        <dbReference type="SAM" id="Phobius"/>
    </source>
</evidence>
<proteinExistence type="inferred from homology"/>
<dbReference type="Ensembl" id="ENSSANT00000075677.1">
    <property type="protein sequence ID" value="ENSSANP00000071174.1"/>
    <property type="gene ID" value="ENSSANG00000033580.1"/>
</dbReference>
<dbReference type="FunFam" id="1.10.150.50:FF:000005">
    <property type="entry name" value="Liprin-beta-1 isoform 1"/>
    <property type="match status" value="1"/>
</dbReference>
<evidence type="ECO:0000256" key="5">
    <source>
        <dbReference type="ARBA" id="ARBA00060046"/>
    </source>
</evidence>
<keyword evidence="4 6" id="KW-0175">Coiled coil</keyword>
<dbReference type="AlphaFoldDB" id="A0A671QK65"/>
<dbReference type="SMART" id="SM00454">
    <property type="entry name" value="SAM"/>
    <property type="match status" value="3"/>
</dbReference>
<feature type="transmembrane region" description="Helical" evidence="8">
    <location>
        <begin position="256"/>
        <end position="275"/>
    </location>
</feature>
<dbReference type="GO" id="GO:0048786">
    <property type="term" value="C:presynaptic active zone"/>
    <property type="evidence" value="ECO:0007669"/>
    <property type="project" value="TreeGrafter"/>
</dbReference>
<dbReference type="GO" id="GO:0005829">
    <property type="term" value="C:cytosol"/>
    <property type="evidence" value="ECO:0007669"/>
    <property type="project" value="UniProtKB-ARBA"/>
</dbReference>
<dbReference type="SUPFAM" id="SSF47769">
    <property type="entry name" value="SAM/Pointed domain"/>
    <property type="match status" value="3"/>
</dbReference>
<keyword evidence="2" id="KW-0597">Phosphoprotein</keyword>
<dbReference type="CDD" id="cd09566">
    <property type="entry name" value="SAM_liprin-beta1_2_repeat2"/>
    <property type="match status" value="1"/>
</dbReference>
<comment type="similarity">
    <text evidence="1">Belongs to the liprin family. Liprin-beta subfamily.</text>
</comment>
<dbReference type="CDD" id="cd09569">
    <property type="entry name" value="SAM_liprin-beta1_2_repeat3"/>
    <property type="match status" value="1"/>
</dbReference>
<dbReference type="InterPro" id="IPR037617">
    <property type="entry name" value="LIPB1/2_SAM_1"/>
</dbReference>
<reference evidence="10" key="2">
    <citation type="submission" date="2025-09" db="UniProtKB">
        <authorList>
            <consortium name="Ensembl"/>
        </authorList>
    </citation>
    <scope>IDENTIFICATION</scope>
</reference>
<feature type="domain" description="SAM" evidence="9">
    <location>
        <begin position="462"/>
        <end position="525"/>
    </location>
</feature>
<dbReference type="PROSITE" id="PS50105">
    <property type="entry name" value="SAM_DOMAIN"/>
    <property type="match status" value="2"/>
</dbReference>
<evidence type="ECO:0000256" key="2">
    <source>
        <dbReference type="ARBA" id="ARBA00022553"/>
    </source>
</evidence>
<sequence length="693" mass="79344">MMCDASEMLAAALEQMDGIIAGSKAMNYTNGLFDCQSPKSPFLGSLRVLHLLEDLRAALDLMDPGEKESLRSQVSETTAEGLIEWLQGQLTNGHGSATGDLVYQERLSRLESDKECLVLQVSVLTDQVEVQGEKIRELDSSLEEHRMKLNATEELLQQELLSRSVLETEKLELLTEVSSLKLKLAAAEGDCRESEDVKEMRLQLTSMEDERQEYERSLNSTKVRVPHGQVIITQHKINMLPIWVSQARHCKTFCEYFYLKTIYIYIYIYYIYTLHLASEMKYAYFLAICCKIHPIVGYILAVEGERKGTEHLDLAGVQTRKTKALETRSPEGKKKSKGIMKMKRSQSTSSDLDDFPASEFRRGGVRATAGPRLGWSRDLQRSNNNPFSQWSKEQVCEWLQNHDLGLYVNQAKRWISSGQTLLKASQHELEKEMGIRHPLHRKKLQLALQSLGSEEEDAMGKLDYNWVTRWLDDIGLPQYKAQFDEGRVDGRMLHYMTVDDLLGLKVGSVLHHLSIKRAIQVLRINRYDPNCLRRRPTENNPTPAEICQWTNHRVMEWLRSVDLAEYAPNLRGSGVHGGLMGLEPRFNVETMALLLNIPPNKTLLRRHLANNFHLLIGSEAQRLKQEYLENSDYTVLTATAKVKPRRLSFGSFGTLRRKRQEMEEYVCPMDVQMPQSSSFHKGLCIYEDSLDQV</sequence>
<dbReference type="Pfam" id="PF26022">
    <property type="entry name" value="CC_Liprin_beta"/>
    <property type="match status" value="1"/>
</dbReference>
<reference evidence="10" key="1">
    <citation type="submission" date="2025-08" db="UniProtKB">
        <authorList>
            <consortium name="Ensembl"/>
        </authorList>
    </citation>
    <scope>IDENTIFICATION</scope>
</reference>
<name>A0A671QK65_9TELE</name>
<evidence type="ECO:0000313" key="10">
    <source>
        <dbReference type="Ensembl" id="ENSSANP00000071174.1"/>
    </source>
</evidence>
<keyword evidence="3" id="KW-0677">Repeat</keyword>
<dbReference type="InterPro" id="IPR037619">
    <property type="entry name" value="LIPB1/2_SAM_3rd"/>
</dbReference>
<dbReference type="InterPro" id="IPR037618">
    <property type="entry name" value="LIPB1/2_SAM_2nd"/>
</dbReference>
<dbReference type="PANTHER" id="PTHR12587:SF21">
    <property type="entry name" value="PPFIA-BINDING PROTEIN 1A"/>
    <property type="match status" value="1"/>
</dbReference>
<protein>
    <submittedName>
        <fullName evidence="10">Liprin-beta-1-like</fullName>
    </submittedName>
</protein>
<dbReference type="Gene3D" id="1.10.150.50">
    <property type="entry name" value="Transcription Factor, Ets-1"/>
    <property type="match status" value="3"/>
</dbReference>
<dbReference type="InterPro" id="IPR029515">
    <property type="entry name" value="Liprin"/>
</dbReference>
<organism evidence="10 11">
    <name type="scientific">Sinocyclocheilus anshuiensis</name>
    <dbReference type="NCBI Taxonomy" id="1608454"/>
    <lineage>
        <taxon>Eukaryota</taxon>
        <taxon>Metazoa</taxon>
        <taxon>Chordata</taxon>
        <taxon>Craniata</taxon>
        <taxon>Vertebrata</taxon>
        <taxon>Euteleostomi</taxon>
        <taxon>Actinopterygii</taxon>
        <taxon>Neopterygii</taxon>
        <taxon>Teleostei</taxon>
        <taxon>Ostariophysi</taxon>
        <taxon>Cypriniformes</taxon>
        <taxon>Cyprinidae</taxon>
        <taxon>Cyprininae</taxon>
        <taxon>Sinocyclocheilus</taxon>
    </lineage>
</organism>
<feature type="region of interest" description="Disordered" evidence="7">
    <location>
        <begin position="323"/>
        <end position="353"/>
    </location>
</feature>
<dbReference type="InterPro" id="IPR058914">
    <property type="entry name" value="LIPB1/2_CC"/>
</dbReference>
<accession>A0A671QK65</accession>
<evidence type="ECO:0000256" key="4">
    <source>
        <dbReference type="ARBA" id="ARBA00023054"/>
    </source>
</evidence>
<feature type="domain" description="SAM" evidence="9">
    <location>
        <begin position="390"/>
        <end position="454"/>
    </location>
</feature>
<feature type="coiled-coil region" evidence="6">
    <location>
        <begin position="197"/>
        <end position="224"/>
    </location>
</feature>
<evidence type="ECO:0000256" key="6">
    <source>
        <dbReference type="SAM" id="Coils"/>
    </source>
</evidence>
<keyword evidence="11" id="KW-1185">Reference proteome</keyword>
<comment type="function">
    <text evidence="5">May regulate the disassembly of focal adhesions. Did not bind receptor-like tyrosine phosphatases type 2A.</text>
</comment>
<keyword evidence="8" id="KW-0812">Transmembrane</keyword>
<evidence type="ECO:0000256" key="3">
    <source>
        <dbReference type="ARBA" id="ARBA00022737"/>
    </source>
</evidence>
<dbReference type="Pfam" id="PF07647">
    <property type="entry name" value="SAM_2"/>
    <property type="match status" value="1"/>
</dbReference>
<dbReference type="FunFam" id="1.10.150.50:FF:000017">
    <property type="entry name" value="Liprin-beta-1 isoform 1"/>
    <property type="match status" value="1"/>
</dbReference>
<evidence type="ECO:0000256" key="1">
    <source>
        <dbReference type="ARBA" id="ARBA00007547"/>
    </source>
</evidence>
<evidence type="ECO:0000259" key="9">
    <source>
        <dbReference type="PROSITE" id="PS50105"/>
    </source>
</evidence>
<gene>
    <name evidence="10" type="primary">LOC107656277</name>
</gene>
<evidence type="ECO:0000256" key="7">
    <source>
        <dbReference type="SAM" id="MobiDB-lite"/>
    </source>
</evidence>